<evidence type="ECO:0000313" key="1">
    <source>
        <dbReference type="EMBL" id="EFE09304.1"/>
    </source>
</evidence>
<gene>
    <name evidence="1" type="ORF">CIT292_07589</name>
</gene>
<accession>D4BAU3</accession>
<protein>
    <submittedName>
        <fullName evidence="1">Uncharacterized protein</fullName>
    </submittedName>
</protein>
<dbReference type="HOGENOM" id="CLU_2583391_0_0_6"/>
<dbReference type="EMBL" id="ABWL02000006">
    <property type="protein sequence ID" value="EFE09304.1"/>
    <property type="molecule type" value="Genomic_DNA"/>
</dbReference>
<sequence>MPTDIGFCVIPHQTQCPVSGAFTHWFIRIVVAGEHQIQMADSRKDLIPPMKSGKSTCAEAVFDANPLNQKVRKQKACLVS</sequence>
<dbReference type="Proteomes" id="UP000003880">
    <property type="component" value="Unassembled WGS sequence"/>
</dbReference>
<dbReference type="AlphaFoldDB" id="D4BAU3"/>
<reference evidence="1 2" key="1">
    <citation type="submission" date="2010-02" db="EMBL/GenBank/DDBJ databases">
        <authorList>
            <person name="Weinstock G."/>
            <person name="Sodergren E."/>
            <person name="Clifton S."/>
            <person name="Fulton L."/>
            <person name="Fulton B."/>
            <person name="Courtney L."/>
            <person name="Fronick C."/>
            <person name="Harrison M."/>
            <person name="Strong C."/>
            <person name="Farmer C."/>
            <person name="Delahaunty K."/>
            <person name="Markovic C."/>
            <person name="Hall O."/>
            <person name="Minx P."/>
            <person name="Tomlinson C."/>
            <person name="Mitreva M."/>
            <person name="Nelson J."/>
            <person name="Hou S."/>
            <person name="Wollam A."/>
            <person name="Pepin K.H."/>
            <person name="Johnson M."/>
            <person name="Bhonagiri V."/>
            <person name="Zhang X."/>
            <person name="Suruliraj S."/>
            <person name="Warren W."/>
            <person name="Chinwalla A."/>
            <person name="Mardis E.R."/>
            <person name="Wilson R.K."/>
        </authorList>
    </citation>
    <scope>NUCLEOTIDE SEQUENCE [LARGE SCALE GENOMIC DNA]</scope>
    <source>
        <strain evidence="1 2">ATCC 29220</strain>
    </source>
</reference>
<organism evidence="1 2">
    <name type="scientific">Citrobacter youngae ATCC 29220</name>
    <dbReference type="NCBI Taxonomy" id="500640"/>
    <lineage>
        <taxon>Bacteria</taxon>
        <taxon>Pseudomonadati</taxon>
        <taxon>Pseudomonadota</taxon>
        <taxon>Gammaproteobacteria</taxon>
        <taxon>Enterobacterales</taxon>
        <taxon>Enterobacteriaceae</taxon>
        <taxon>Citrobacter</taxon>
        <taxon>Citrobacter freundii complex</taxon>
    </lineage>
</organism>
<evidence type="ECO:0000313" key="2">
    <source>
        <dbReference type="Proteomes" id="UP000003880"/>
    </source>
</evidence>
<comment type="caution">
    <text evidence="1">The sequence shown here is derived from an EMBL/GenBank/DDBJ whole genome shotgun (WGS) entry which is preliminary data.</text>
</comment>
<proteinExistence type="predicted"/>
<name>D4BAU3_9ENTR</name>